<dbReference type="PROSITE" id="PS51257">
    <property type="entry name" value="PROKAR_LIPOPROTEIN"/>
    <property type="match status" value="1"/>
</dbReference>
<sequence length="89" mass="9807">MMIRRSVVFAGLVLVLGAGCSTREKPKGRFDGIDGGFTPRKECNVPSMNCYNGCFRRNEGPICTGCCYDQRFLCDTQQPHSFESCGGTQ</sequence>
<evidence type="ECO:0008006" key="3">
    <source>
        <dbReference type="Google" id="ProtNLM"/>
    </source>
</evidence>
<dbReference type="EMBL" id="JAGTJJ010000009">
    <property type="protein sequence ID" value="MDC3982644.1"/>
    <property type="molecule type" value="Genomic_DNA"/>
</dbReference>
<accession>A0A9X3X1W7</accession>
<comment type="caution">
    <text evidence="1">The sequence shown here is derived from an EMBL/GenBank/DDBJ whole genome shotgun (WGS) entry which is preliminary data.</text>
</comment>
<protein>
    <recommendedName>
        <fullName evidence="3">Lipoprotein</fullName>
    </recommendedName>
</protein>
<dbReference type="Proteomes" id="UP001151081">
    <property type="component" value="Unassembled WGS sequence"/>
</dbReference>
<proteinExistence type="predicted"/>
<gene>
    <name evidence="1" type="ORF">KEG57_19165</name>
</gene>
<evidence type="ECO:0000313" key="1">
    <source>
        <dbReference type="EMBL" id="MDC3982644.1"/>
    </source>
</evidence>
<name>A0A9X3X1W7_9BACT</name>
<organism evidence="1 2">
    <name type="scientific">Polyangium jinanense</name>
    <dbReference type="NCBI Taxonomy" id="2829994"/>
    <lineage>
        <taxon>Bacteria</taxon>
        <taxon>Pseudomonadati</taxon>
        <taxon>Myxococcota</taxon>
        <taxon>Polyangia</taxon>
        <taxon>Polyangiales</taxon>
        <taxon>Polyangiaceae</taxon>
        <taxon>Polyangium</taxon>
    </lineage>
</organism>
<dbReference type="AlphaFoldDB" id="A0A9X3X1W7"/>
<evidence type="ECO:0000313" key="2">
    <source>
        <dbReference type="Proteomes" id="UP001151081"/>
    </source>
</evidence>
<dbReference type="RefSeq" id="WP_272458680.1">
    <property type="nucleotide sequence ID" value="NZ_JAGTJJ010000009.1"/>
</dbReference>
<keyword evidence="2" id="KW-1185">Reference proteome</keyword>
<reference evidence="1 2" key="1">
    <citation type="submission" date="2021-04" db="EMBL/GenBank/DDBJ databases">
        <title>Genome analysis of Polyangium sp.</title>
        <authorList>
            <person name="Li Y."/>
            <person name="Wang J."/>
        </authorList>
    </citation>
    <scope>NUCLEOTIDE SEQUENCE [LARGE SCALE GENOMIC DNA]</scope>
    <source>
        <strain evidence="1 2">SDU14</strain>
    </source>
</reference>